<gene>
    <name evidence="1" type="ORF">TOL_0459</name>
</gene>
<evidence type="ECO:0000313" key="2">
    <source>
        <dbReference type="Proteomes" id="UP000011866"/>
    </source>
</evidence>
<dbReference type="AlphaFoldDB" id="M5DN74"/>
<proteinExistence type="predicted"/>
<dbReference type="KEGG" id="tol:TOL_0459"/>
<sequence length="95" mass="10516">MTKKQLTINEQNYQQACAFSCAQDVAQRLIDAGIAIREIKIVGGRAYMKTGDATAHADVRYISKFSHAGITRVRALLCGCLLEWTTKVKKQEQAA</sequence>
<organism evidence="1 2">
    <name type="scientific">Thalassolituus oleivorans MIL-1</name>
    <dbReference type="NCBI Taxonomy" id="1298593"/>
    <lineage>
        <taxon>Bacteria</taxon>
        <taxon>Pseudomonadati</taxon>
        <taxon>Pseudomonadota</taxon>
        <taxon>Gammaproteobacteria</taxon>
        <taxon>Oceanospirillales</taxon>
        <taxon>Oceanospirillaceae</taxon>
        <taxon>Thalassolituus</taxon>
    </lineage>
</organism>
<evidence type="ECO:0000313" key="1">
    <source>
        <dbReference type="EMBL" id="CCU70898.1"/>
    </source>
</evidence>
<dbReference type="RefSeq" id="WP_015485638.1">
    <property type="nucleotide sequence ID" value="NC_020888.1"/>
</dbReference>
<dbReference type="Proteomes" id="UP000011866">
    <property type="component" value="Chromosome"/>
</dbReference>
<dbReference type="EMBL" id="HF680312">
    <property type="protein sequence ID" value="CCU70898.1"/>
    <property type="molecule type" value="Genomic_DNA"/>
</dbReference>
<accession>M5DN74</accession>
<keyword evidence="2" id="KW-1185">Reference proteome</keyword>
<protein>
    <submittedName>
        <fullName evidence="1">Uncharacterized protein</fullName>
    </submittedName>
</protein>
<dbReference type="HOGENOM" id="CLU_2371783_0_0_6"/>
<dbReference type="GeneID" id="79175450"/>
<name>M5DN74_9GAMM</name>
<reference evidence="1 2" key="1">
    <citation type="journal article" date="2013" name="Genome Announc.">
        <title>Genome Sequence of Thalassolituus oleivorans MIL-1 (DSM 14913T).</title>
        <authorList>
            <person name="Golyshin P.N."/>
            <person name="Werner J."/>
            <person name="Chernikova T.N."/>
            <person name="Tran H."/>
            <person name="Ferrer M."/>
            <person name="Yakimov M.M."/>
            <person name="Teeling H."/>
            <person name="Golyshina O.V."/>
        </authorList>
    </citation>
    <scope>NUCLEOTIDE SEQUENCE [LARGE SCALE GENOMIC DNA]</scope>
    <source>
        <strain evidence="1 2">MIL-1</strain>
    </source>
</reference>